<keyword evidence="10" id="KW-1185">Reference proteome</keyword>
<evidence type="ECO:0000313" key="9">
    <source>
        <dbReference type="EMBL" id="ATX70548.1"/>
    </source>
</evidence>
<feature type="transmembrane region" description="Helical" evidence="8">
    <location>
        <begin position="117"/>
        <end position="140"/>
    </location>
</feature>
<evidence type="ECO:0000256" key="4">
    <source>
        <dbReference type="ARBA" id="ARBA00022475"/>
    </source>
</evidence>
<dbReference type="GO" id="GO:0005886">
    <property type="term" value="C:plasma membrane"/>
    <property type="evidence" value="ECO:0007669"/>
    <property type="project" value="UniProtKB-SubCell"/>
</dbReference>
<gene>
    <name evidence="9" type="ORF">SCLAR_v1c02170</name>
</gene>
<feature type="transmembrane region" description="Helical" evidence="8">
    <location>
        <begin position="343"/>
        <end position="365"/>
    </location>
</feature>
<name>A0A2K8KFU2_9MOLU</name>
<evidence type="ECO:0000256" key="3">
    <source>
        <dbReference type="ARBA" id="ARBA00022448"/>
    </source>
</evidence>
<dbReference type="PANTHER" id="PTHR36838">
    <property type="entry name" value="AUXIN EFFLUX CARRIER FAMILY PROTEIN"/>
    <property type="match status" value="1"/>
</dbReference>
<feature type="transmembrane region" description="Helical" evidence="8">
    <location>
        <begin position="21"/>
        <end position="41"/>
    </location>
</feature>
<keyword evidence="7 8" id="KW-0472">Membrane</keyword>
<organism evidence="9 10">
    <name type="scientific">Spiroplasma clarkii</name>
    <dbReference type="NCBI Taxonomy" id="2139"/>
    <lineage>
        <taxon>Bacteria</taxon>
        <taxon>Bacillati</taxon>
        <taxon>Mycoplasmatota</taxon>
        <taxon>Mollicutes</taxon>
        <taxon>Entomoplasmatales</taxon>
        <taxon>Spiroplasmataceae</taxon>
        <taxon>Spiroplasma</taxon>
    </lineage>
</organism>
<dbReference type="InterPro" id="IPR004776">
    <property type="entry name" value="Mem_transp_PIN-like"/>
</dbReference>
<evidence type="ECO:0000256" key="5">
    <source>
        <dbReference type="ARBA" id="ARBA00022692"/>
    </source>
</evidence>
<feature type="transmembrane region" description="Helical" evidence="8">
    <location>
        <begin position="377"/>
        <end position="402"/>
    </location>
</feature>
<keyword evidence="6 8" id="KW-1133">Transmembrane helix</keyword>
<dbReference type="InterPro" id="IPR038770">
    <property type="entry name" value="Na+/solute_symporter_sf"/>
</dbReference>
<dbReference type="GO" id="GO:0055085">
    <property type="term" value="P:transmembrane transport"/>
    <property type="evidence" value="ECO:0007669"/>
    <property type="project" value="InterPro"/>
</dbReference>
<sequence>MLYSNVGQAIADALKDTLGGWGMWSAIIATVSVIGLGFFLAARGIFKKEWEKILVRVVMVVGLPALALNGFLANATVKDIIEQLTVLLTGFAFYAIMMFVSKYFFFKYEKDLQDTFAMCIALASTTFFGTPIVTAIYGGAAAMPANIFNVPYRVFLYSLAFMIMSKKPMAATVDGKVSTKKLKSEMTEVEIAESRKIKKNALKNIFLNPILICTFIGLFIWVTQLIPGIDLLTVKGVEYKQIAGTSVFEKVDKIDKYSFLRIDILFPPAKTILSTLAGICTPLAWLAIGMTMAKGNLKEALKDGKLWYAASVKVIVAPLIILLMIVGVAGIGSATDWFTFSKVSLAVMVIMTAAPPANVVVAYAISYEKGANAASNLTTLSTLLSIITLPIWVIMVTAVGALPMFG</sequence>
<feature type="transmembrane region" description="Helical" evidence="8">
    <location>
        <begin position="306"/>
        <end position="331"/>
    </location>
</feature>
<evidence type="ECO:0000256" key="7">
    <source>
        <dbReference type="ARBA" id="ARBA00023136"/>
    </source>
</evidence>
<reference evidence="9 10" key="1">
    <citation type="submission" date="2017-11" db="EMBL/GenBank/DDBJ databases">
        <title>Complete genome sequence of Spiroplasma clarkii CN-5 (DSM 19994).</title>
        <authorList>
            <person name="Tsai Y.-M."/>
            <person name="Chang A."/>
            <person name="Lo W.-S."/>
            <person name="Kuo C.-H."/>
        </authorList>
    </citation>
    <scope>NUCLEOTIDE SEQUENCE [LARGE SCALE GENOMIC DNA]</scope>
    <source>
        <strain evidence="9 10">CN-5</strain>
    </source>
</reference>
<keyword evidence="3" id="KW-0813">Transport</keyword>
<evidence type="ECO:0000256" key="6">
    <source>
        <dbReference type="ARBA" id="ARBA00022989"/>
    </source>
</evidence>
<proteinExistence type="inferred from homology"/>
<dbReference type="Proteomes" id="UP000231179">
    <property type="component" value="Chromosome"/>
</dbReference>
<evidence type="ECO:0008006" key="11">
    <source>
        <dbReference type="Google" id="ProtNLM"/>
    </source>
</evidence>
<evidence type="ECO:0000256" key="8">
    <source>
        <dbReference type="SAM" id="Phobius"/>
    </source>
</evidence>
<feature type="transmembrane region" description="Helical" evidence="8">
    <location>
        <begin position="53"/>
        <end position="72"/>
    </location>
</feature>
<keyword evidence="4" id="KW-1003">Cell membrane</keyword>
<dbReference type="AlphaFoldDB" id="A0A2K8KFU2"/>
<comment type="similarity">
    <text evidence="2">Belongs to the auxin efflux carrier (TC 2.A.69) family.</text>
</comment>
<feature type="transmembrane region" description="Helical" evidence="8">
    <location>
        <begin position="272"/>
        <end position="294"/>
    </location>
</feature>
<dbReference type="Gene3D" id="1.20.1530.20">
    <property type="match status" value="1"/>
</dbReference>
<evidence type="ECO:0000313" key="10">
    <source>
        <dbReference type="Proteomes" id="UP000231179"/>
    </source>
</evidence>
<dbReference type="Pfam" id="PF03547">
    <property type="entry name" value="Mem_trans"/>
    <property type="match status" value="2"/>
</dbReference>
<feature type="transmembrane region" description="Helical" evidence="8">
    <location>
        <begin position="146"/>
        <end position="164"/>
    </location>
</feature>
<dbReference type="PANTHER" id="PTHR36838:SF3">
    <property type="entry name" value="TRANSPORTER AUXIN EFFLUX CARRIER EC FAMILY"/>
    <property type="match status" value="1"/>
</dbReference>
<feature type="transmembrane region" description="Helical" evidence="8">
    <location>
        <begin position="205"/>
        <end position="226"/>
    </location>
</feature>
<feature type="transmembrane region" description="Helical" evidence="8">
    <location>
        <begin position="84"/>
        <end position="105"/>
    </location>
</feature>
<dbReference type="RefSeq" id="WP_100254112.1">
    <property type="nucleotide sequence ID" value="NZ_CP024870.1"/>
</dbReference>
<dbReference type="EMBL" id="CP024870">
    <property type="protein sequence ID" value="ATX70548.1"/>
    <property type="molecule type" value="Genomic_DNA"/>
</dbReference>
<comment type="subcellular location">
    <subcellularLocation>
        <location evidence="1">Cell membrane</location>
        <topology evidence="1">Multi-pass membrane protein</topology>
    </subcellularLocation>
</comment>
<keyword evidence="5 8" id="KW-0812">Transmembrane</keyword>
<accession>A0A2K8KFU2</accession>
<protein>
    <recommendedName>
        <fullName evidence="11">Malate permease</fullName>
    </recommendedName>
</protein>
<evidence type="ECO:0000256" key="2">
    <source>
        <dbReference type="ARBA" id="ARBA00010145"/>
    </source>
</evidence>
<evidence type="ECO:0000256" key="1">
    <source>
        <dbReference type="ARBA" id="ARBA00004651"/>
    </source>
</evidence>